<evidence type="ECO:0000256" key="2">
    <source>
        <dbReference type="SAM" id="MobiDB-lite"/>
    </source>
</evidence>
<accession>A0A940XHU3</accession>
<evidence type="ECO:0000256" key="1">
    <source>
        <dbReference type="ARBA" id="ARBA00022737"/>
    </source>
</evidence>
<evidence type="ECO:0000313" key="5">
    <source>
        <dbReference type="Proteomes" id="UP000677875"/>
    </source>
</evidence>
<organism evidence="4 5">
    <name type="scientific">Streptomyces tagetis</name>
    <dbReference type="NCBI Taxonomy" id="2820809"/>
    <lineage>
        <taxon>Bacteria</taxon>
        <taxon>Bacillati</taxon>
        <taxon>Actinomycetota</taxon>
        <taxon>Actinomycetes</taxon>
        <taxon>Kitasatosporales</taxon>
        <taxon>Streptomycetaceae</taxon>
        <taxon>Streptomyces</taxon>
    </lineage>
</organism>
<gene>
    <name evidence="4" type="ORF">J5Y05_19470</name>
</gene>
<dbReference type="RefSeq" id="WP_210874291.1">
    <property type="nucleotide sequence ID" value="NZ_JAGPNL010000005.1"/>
</dbReference>
<comment type="caution">
    <text evidence="4">The sequence shown here is derived from an EMBL/GenBank/DDBJ whole genome shotgun (WGS) entry which is preliminary data.</text>
</comment>
<feature type="region of interest" description="Disordered" evidence="2">
    <location>
        <begin position="29"/>
        <end position="53"/>
    </location>
</feature>
<sequence length="53" mass="5429">MPESANHPRPPTAPGVSVRDLLAAGAAALAVSTPPRAPEPDSRHTAPEHREAA</sequence>
<protein>
    <recommendedName>
        <fullName evidence="3">KIND domain-containing protein</fullName>
    </recommendedName>
</protein>
<name>A0A940XHU3_9ACTN</name>
<dbReference type="Proteomes" id="UP000677875">
    <property type="component" value="Unassembled WGS sequence"/>
</dbReference>
<dbReference type="AlphaFoldDB" id="A0A940XHU3"/>
<feature type="domain" description="KIND" evidence="3">
    <location>
        <begin position="1"/>
        <end position="53"/>
    </location>
</feature>
<feature type="compositionally biased region" description="Basic and acidic residues" evidence="2">
    <location>
        <begin position="38"/>
        <end position="53"/>
    </location>
</feature>
<evidence type="ECO:0000259" key="3">
    <source>
        <dbReference type="PROSITE" id="PS51377"/>
    </source>
</evidence>
<proteinExistence type="predicted"/>
<keyword evidence="1" id="KW-0677">Repeat</keyword>
<keyword evidence="5" id="KW-1185">Reference proteome</keyword>
<evidence type="ECO:0000313" key="4">
    <source>
        <dbReference type="EMBL" id="MBQ0828661.1"/>
    </source>
</evidence>
<dbReference type="PROSITE" id="PS51377">
    <property type="entry name" value="KIND"/>
    <property type="match status" value="1"/>
</dbReference>
<dbReference type="InterPro" id="IPR011019">
    <property type="entry name" value="KIND_dom"/>
</dbReference>
<reference evidence="4" key="1">
    <citation type="submission" date="2021-04" db="EMBL/GenBank/DDBJ databases">
        <title>Genome seq and assembly of Streptomyces sp. RG38.</title>
        <authorList>
            <person name="Chhetri G."/>
        </authorList>
    </citation>
    <scope>NUCLEOTIDE SEQUENCE</scope>
    <source>
        <strain evidence="4">RG38</strain>
    </source>
</reference>
<dbReference type="EMBL" id="JAGPNL010000005">
    <property type="protein sequence ID" value="MBQ0828661.1"/>
    <property type="molecule type" value="Genomic_DNA"/>
</dbReference>